<evidence type="ECO:0008006" key="9">
    <source>
        <dbReference type="Google" id="ProtNLM"/>
    </source>
</evidence>
<keyword evidence="4 6" id="KW-0472">Membrane</keyword>
<comment type="caution">
    <text evidence="7">The sequence shown here is derived from an EMBL/GenBank/DDBJ whole genome shotgun (WGS) entry which is preliminary data.</text>
</comment>
<evidence type="ECO:0000313" key="8">
    <source>
        <dbReference type="Proteomes" id="UP001140453"/>
    </source>
</evidence>
<feature type="transmembrane region" description="Helical" evidence="6">
    <location>
        <begin position="246"/>
        <end position="266"/>
    </location>
</feature>
<gene>
    <name evidence="7" type="ORF">N0V93_007881</name>
</gene>
<feature type="transmembrane region" description="Helical" evidence="6">
    <location>
        <begin position="125"/>
        <end position="146"/>
    </location>
</feature>
<accession>A0A9W8YKZ4</accession>
<feature type="transmembrane region" description="Helical" evidence="6">
    <location>
        <begin position="347"/>
        <end position="372"/>
    </location>
</feature>
<dbReference type="SUPFAM" id="SSF103473">
    <property type="entry name" value="MFS general substrate transporter"/>
    <property type="match status" value="1"/>
</dbReference>
<evidence type="ECO:0000256" key="4">
    <source>
        <dbReference type="ARBA" id="ARBA00023136"/>
    </source>
</evidence>
<dbReference type="AlphaFoldDB" id="A0A9W8YKZ4"/>
<feature type="transmembrane region" description="Helical" evidence="6">
    <location>
        <begin position="216"/>
        <end position="234"/>
    </location>
</feature>
<feature type="transmembrane region" description="Helical" evidence="6">
    <location>
        <begin position="392"/>
        <end position="410"/>
    </location>
</feature>
<dbReference type="Gene3D" id="1.20.1250.20">
    <property type="entry name" value="MFS general substrate transporter like domains"/>
    <property type="match status" value="1"/>
</dbReference>
<feature type="region of interest" description="Disordered" evidence="5">
    <location>
        <begin position="18"/>
        <end position="47"/>
    </location>
</feature>
<feature type="transmembrane region" description="Helical" evidence="6">
    <location>
        <begin position="181"/>
        <end position="204"/>
    </location>
</feature>
<keyword evidence="8" id="KW-1185">Reference proteome</keyword>
<organism evidence="7 8">
    <name type="scientific">Gnomoniopsis smithogilvyi</name>
    <dbReference type="NCBI Taxonomy" id="1191159"/>
    <lineage>
        <taxon>Eukaryota</taxon>
        <taxon>Fungi</taxon>
        <taxon>Dikarya</taxon>
        <taxon>Ascomycota</taxon>
        <taxon>Pezizomycotina</taxon>
        <taxon>Sordariomycetes</taxon>
        <taxon>Sordariomycetidae</taxon>
        <taxon>Diaporthales</taxon>
        <taxon>Gnomoniaceae</taxon>
        <taxon>Gnomoniopsis</taxon>
    </lineage>
</organism>
<dbReference type="InterPro" id="IPR011701">
    <property type="entry name" value="MFS"/>
</dbReference>
<evidence type="ECO:0000256" key="6">
    <source>
        <dbReference type="SAM" id="Phobius"/>
    </source>
</evidence>
<protein>
    <recommendedName>
        <fullName evidence="9">Major facilitator superfamily (MFS) profile domain-containing protein</fullName>
    </recommendedName>
</protein>
<evidence type="ECO:0000256" key="3">
    <source>
        <dbReference type="ARBA" id="ARBA00022989"/>
    </source>
</evidence>
<feature type="transmembrane region" description="Helical" evidence="6">
    <location>
        <begin position="86"/>
        <end position="105"/>
    </location>
</feature>
<dbReference type="PANTHER" id="PTHR23502:SF160">
    <property type="entry name" value="MAJOR FACILITATOR SUPERFAMILY (MFS) PROFILE DOMAIN-CONTAINING PROTEIN-RELATED"/>
    <property type="match status" value="1"/>
</dbReference>
<evidence type="ECO:0000313" key="7">
    <source>
        <dbReference type="EMBL" id="KAJ4387292.1"/>
    </source>
</evidence>
<feature type="transmembrane region" description="Helical" evidence="6">
    <location>
        <begin position="158"/>
        <end position="175"/>
    </location>
</feature>
<sequence length="578" mass="63070">MKDVANVTEMTASERILYEGENEFDDDQHDKESLGETTSTGGRSKHRSMDFSGSVFLIASNGHVLSLPIPSESPKDPLNWVRTRRVLVFVILLLFSSVAMFAVQTPGVMYTAFIASFTHEDMKPFTVDTLASCPTLALGISFFIWMPLSVGFGRRGSLVTASALMTCAALGAGFARGFHELLAAVCLLGIAAGASLSTALLQLIDFTFIHERPLALASYWAGGSLISLLLLSQLPNIMNIDAEWRLVFRATSIPSGILTLAIFLFVPETYFQRPPVAFDGRVLVQSGTEKIQIYDEWREVPSENATPVTMQTVDDSLPPRIDDLPVHTWRVSPLSIFTRRVCDARGALSCFIQIFLCVANPLVFWVTLLNAVNFGGMMSVGTGFPVVLSQPPYSLTPGTIGPLPASYFMLNNLMKKLTVRNKGLRHAEFYLPAFVLPIVTSAASVIVYGFAAARHWDLRYYHLAYGLNAFSFASGSIVNTIWVTESLPQWAAPGLAVVGGVSYIASWGITAALPAWEESWGVEAVNMGIGVLILLVGGLVIPLAFWGRSVRQLIDGRWGQYQAGALRPQTRPRDGEGM</sequence>
<feature type="transmembrane region" description="Helical" evidence="6">
    <location>
        <begin position="495"/>
        <end position="516"/>
    </location>
</feature>
<dbReference type="InterPro" id="IPR036259">
    <property type="entry name" value="MFS_trans_sf"/>
</dbReference>
<comment type="subcellular location">
    <subcellularLocation>
        <location evidence="1">Membrane</location>
        <topology evidence="1">Multi-pass membrane protein</topology>
    </subcellularLocation>
</comment>
<feature type="transmembrane region" description="Helical" evidence="6">
    <location>
        <begin position="430"/>
        <end position="451"/>
    </location>
</feature>
<dbReference type="GO" id="GO:0005886">
    <property type="term" value="C:plasma membrane"/>
    <property type="evidence" value="ECO:0007669"/>
    <property type="project" value="TreeGrafter"/>
</dbReference>
<feature type="transmembrane region" description="Helical" evidence="6">
    <location>
        <begin position="528"/>
        <end position="547"/>
    </location>
</feature>
<reference evidence="7" key="1">
    <citation type="submission" date="2022-10" db="EMBL/GenBank/DDBJ databases">
        <title>Tapping the CABI collections for fungal endophytes: first genome assemblies for Collariella, Neodidymelliopsis, Ascochyta clinopodiicola, Didymella pomorum, Didymosphaeria variabile, Neocosmospora piperis and Neocucurbitaria cava.</title>
        <authorList>
            <person name="Hill R."/>
        </authorList>
    </citation>
    <scope>NUCLEOTIDE SEQUENCE</scope>
    <source>
        <strain evidence="7">IMI 355082</strain>
    </source>
</reference>
<dbReference type="PANTHER" id="PTHR23502">
    <property type="entry name" value="MAJOR FACILITATOR SUPERFAMILY"/>
    <property type="match status" value="1"/>
</dbReference>
<name>A0A9W8YKZ4_9PEZI</name>
<dbReference type="EMBL" id="JAPEVB010000005">
    <property type="protein sequence ID" value="KAJ4387292.1"/>
    <property type="molecule type" value="Genomic_DNA"/>
</dbReference>
<keyword evidence="2 6" id="KW-0812">Transmembrane</keyword>
<dbReference type="GO" id="GO:0022857">
    <property type="term" value="F:transmembrane transporter activity"/>
    <property type="evidence" value="ECO:0007669"/>
    <property type="project" value="InterPro"/>
</dbReference>
<dbReference type="OrthoDB" id="268400at2759"/>
<keyword evidence="3 6" id="KW-1133">Transmembrane helix</keyword>
<dbReference type="Proteomes" id="UP001140453">
    <property type="component" value="Unassembled WGS sequence"/>
</dbReference>
<evidence type="ECO:0000256" key="2">
    <source>
        <dbReference type="ARBA" id="ARBA00022692"/>
    </source>
</evidence>
<feature type="transmembrane region" description="Helical" evidence="6">
    <location>
        <begin position="463"/>
        <end position="483"/>
    </location>
</feature>
<proteinExistence type="predicted"/>
<evidence type="ECO:0000256" key="1">
    <source>
        <dbReference type="ARBA" id="ARBA00004141"/>
    </source>
</evidence>
<evidence type="ECO:0000256" key="5">
    <source>
        <dbReference type="SAM" id="MobiDB-lite"/>
    </source>
</evidence>
<dbReference type="Pfam" id="PF07690">
    <property type="entry name" value="MFS_1"/>
    <property type="match status" value="1"/>
</dbReference>